<protein>
    <submittedName>
        <fullName evidence="4">Outer membrane chaperone Skp (OmpH)</fullName>
    </submittedName>
</protein>
<dbReference type="PANTHER" id="PTHR35089:SF1">
    <property type="entry name" value="CHAPERONE PROTEIN SKP"/>
    <property type="match status" value="1"/>
</dbReference>
<dbReference type="SUPFAM" id="SSF111384">
    <property type="entry name" value="OmpH-like"/>
    <property type="match status" value="1"/>
</dbReference>
<organism evidence="4 5">
    <name type="scientific">Saprospira grandis (strain Lewin)</name>
    <dbReference type="NCBI Taxonomy" id="984262"/>
    <lineage>
        <taxon>Bacteria</taxon>
        <taxon>Pseudomonadati</taxon>
        <taxon>Bacteroidota</taxon>
        <taxon>Saprospiria</taxon>
        <taxon>Saprospirales</taxon>
        <taxon>Saprospiraceae</taxon>
        <taxon>Saprospira</taxon>
    </lineage>
</organism>
<dbReference type="AlphaFoldDB" id="H6L0I2"/>
<dbReference type="Proteomes" id="UP000007519">
    <property type="component" value="Chromosome"/>
</dbReference>
<dbReference type="InterPro" id="IPR024930">
    <property type="entry name" value="Skp_dom_sf"/>
</dbReference>
<accession>H6L0I2</accession>
<evidence type="ECO:0000313" key="5">
    <source>
        <dbReference type="Proteomes" id="UP000007519"/>
    </source>
</evidence>
<dbReference type="PROSITE" id="PS51257">
    <property type="entry name" value="PROKAR_LIPOPROTEIN"/>
    <property type="match status" value="1"/>
</dbReference>
<dbReference type="KEGG" id="sgn:SGRA_0673"/>
<gene>
    <name evidence="4" type="ordered locus">SGRA_0673</name>
</gene>
<keyword evidence="5" id="KW-1185">Reference proteome</keyword>
<dbReference type="InterPro" id="IPR005632">
    <property type="entry name" value="Chaperone_Skp"/>
</dbReference>
<dbReference type="eggNOG" id="COG2825">
    <property type="taxonomic scope" value="Bacteria"/>
</dbReference>
<dbReference type="OrthoDB" id="1145062at2"/>
<dbReference type="GO" id="GO:0005829">
    <property type="term" value="C:cytosol"/>
    <property type="evidence" value="ECO:0007669"/>
    <property type="project" value="TreeGrafter"/>
</dbReference>
<evidence type="ECO:0000256" key="1">
    <source>
        <dbReference type="ARBA" id="ARBA00009091"/>
    </source>
</evidence>
<dbReference type="SMART" id="SM00935">
    <property type="entry name" value="OmpH"/>
    <property type="match status" value="1"/>
</dbReference>
<dbReference type="GO" id="GO:0051082">
    <property type="term" value="F:unfolded protein binding"/>
    <property type="evidence" value="ECO:0007669"/>
    <property type="project" value="InterPro"/>
</dbReference>
<sequence length="168" mass="19272">MWNVKNKFKAVVAILIFSLSLAACNQGPKLAYVNNFKLFEEFQGTLELDAKHRAESSHRQQALDSIKAEISAMAASDLDEDAVVRMKTLEKRYNLLLQQFNQETANDQQRYQEQLWTQINQYVFEYGKEQQYDYVFGSAANGSLMYADEAEDITADVIAYINKKYAGK</sequence>
<comment type="similarity">
    <text evidence="1">Belongs to the Skp family.</text>
</comment>
<evidence type="ECO:0000256" key="3">
    <source>
        <dbReference type="SAM" id="SignalP"/>
    </source>
</evidence>
<reference evidence="4 5" key="1">
    <citation type="journal article" date="2012" name="Stand. Genomic Sci.">
        <title>Complete genome sequencing and analysis of Saprospira grandis str. Lewin, a predatory marine bacterium.</title>
        <authorList>
            <person name="Saw J.H."/>
            <person name="Yuryev A."/>
            <person name="Kanbe M."/>
            <person name="Hou S."/>
            <person name="Young A.G."/>
            <person name="Aizawa S."/>
            <person name="Alam M."/>
        </authorList>
    </citation>
    <scope>NUCLEOTIDE SEQUENCE [LARGE SCALE GENOMIC DNA]</scope>
    <source>
        <strain evidence="4 5">Lewin</strain>
    </source>
</reference>
<dbReference type="Gene3D" id="3.30.910.20">
    <property type="entry name" value="Skp domain"/>
    <property type="match status" value="1"/>
</dbReference>
<dbReference type="STRING" id="984262.SGRA_0673"/>
<evidence type="ECO:0000256" key="2">
    <source>
        <dbReference type="ARBA" id="ARBA00022729"/>
    </source>
</evidence>
<feature type="signal peptide" evidence="3">
    <location>
        <begin position="1"/>
        <end position="22"/>
    </location>
</feature>
<dbReference type="RefSeq" id="WP_014373655.1">
    <property type="nucleotide sequence ID" value="NC_016940.1"/>
</dbReference>
<feature type="chain" id="PRO_5003603904" evidence="3">
    <location>
        <begin position="23"/>
        <end position="168"/>
    </location>
</feature>
<dbReference type="PANTHER" id="PTHR35089">
    <property type="entry name" value="CHAPERONE PROTEIN SKP"/>
    <property type="match status" value="1"/>
</dbReference>
<keyword evidence="2 3" id="KW-0732">Signal</keyword>
<proteinExistence type="inferred from homology"/>
<evidence type="ECO:0000313" key="4">
    <source>
        <dbReference type="EMBL" id="AFC23412.1"/>
    </source>
</evidence>
<dbReference type="Pfam" id="PF03938">
    <property type="entry name" value="OmpH"/>
    <property type="match status" value="1"/>
</dbReference>
<dbReference type="EMBL" id="CP002831">
    <property type="protein sequence ID" value="AFC23412.1"/>
    <property type="molecule type" value="Genomic_DNA"/>
</dbReference>
<dbReference type="GO" id="GO:0050821">
    <property type="term" value="P:protein stabilization"/>
    <property type="evidence" value="ECO:0007669"/>
    <property type="project" value="TreeGrafter"/>
</dbReference>
<dbReference type="HOGENOM" id="CLU_1585344_0_0_10"/>
<name>H6L0I2_SAPGL</name>